<dbReference type="AlphaFoldDB" id="A0A8K0GYX4"/>
<dbReference type="OrthoDB" id="79603at2759"/>
<dbReference type="SUPFAM" id="SSF48371">
    <property type="entry name" value="ARM repeat"/>
    <property type="match status" value="1"/>
</dbReference>
<evidence type="ECO:0000313" key="2">
    <source>
        <dbReference type="Proteomes" id="UP000796880"/>
    </source>
</evidence>
<dbReference type="Gene3D" id="1.25.10.10">
    <property type="entry name" value="Leucine-rich Repeat Variant"/>
    <property type="match status" value="2"/>
</dbReference>
<dbReference type="InterPro" id="IPR016024">
    <property type="entry name" value="ARM-type_fold"/>
</dbReference>
<keyword evidence="2" id="KW-1185">Reference proteome</keyword>
<protein>
    <recommendedName>
        <fullName evidence="3">ARM repeat superfamily protein</fullName>
    </recommendedName>
</protein>
<evidence type="ECO:0000313" key="1">
    <source>
        <dbReference type="EMBL" id="KAF3442571.1"/>
    </source>
</evidence>
<reference evidence="1" key="1">
    <citation type="submission" date="2020-03" db="EMBL/GenBank/DDBJ databases">
        <title>A high-quality chromosome-level genome assembly of a woody plant with both climbing and erect habits, Rhamnella rubrinervis.</title>
        <authorList>
            <person name="Lu Z."/>
            <person name="Yang Y."/>
            <person name="Zhu X."/>
            <person name="Sun Y."/>
        </authorList>
    </citation>
    <scope>NUCLEOTIDE SEQUENCE</scope>
    <source>
        <strain evidence="1">BYM</strain>
        <tissue evidence="1">Leaf</tissue>
    </source>
</reference>
<proteinExistence type="predicted"/>
<sequence length="1115" mass="124722">MEEDERLLWKSEAAESMMSVTLGRAMSALLSARPRKLHDAFSRLSSDPRARPSLGSLEESLWFLHKYVRDAAEKEESLDDILIPMLQNSLRYKDVKHSHGCQSMLLLNWLFQDEFIFQAIAANLAKIIGTKDDRFIALGWCTLVRGLVECENAMIQYPLHGIRQRYMDLLKILSSCISHLSRIVCNGSTLQDGFELPSRLAVSAADCFIVLTESLTKKAVAPSNRQKSSDSTASIQRTAVLPNIGSDKKNKPLEVTNSEMENVVWDHLEELIHLMQKLLAWSRKSRPLHAQGLEKVLKWLQEMKRECEKLQVETGPRIIKTRILLLSSCWKHYSMLVCLEDHKGSLHYKQLLEQYLSGLQFYSDNHTGVNSENNDGGMETRKFFLHCLSLLLGRLDSKKFESMMSEYGMQITKVLLLQLHCVDEDVVSGVVCILKAVIFKPHYSSGRSLPDSGQVDAVLPLLLNFLDERDGTARAVVMLIAEYCSMSMDTRCLQEVLKRLTSGIFQQRKNAIDVVSELIRISSDSAIVLSVPSWQDIANHLLECLKDKEIGISEQASNLLPMIDPSLVLPTLVGLVLSSNERVQLSYSGALVAVLKYHSQDAEVICILLDCLRNISQSLDLQKTKGEVGEGPKMEIDQVLKLIPEWSKSVQNWKFLIGPLIDKMFAEPSNAIIVRFLSCISKHLAEAVDVVLSHILLHSKGQKDIDESSFARWKSGSYTSDDSAKMQQLLFEHLCPLLITRMLPLSIFNDLNSLVMYDQLSNQSIINDYGDINIFNHDCLAALLLKRAFYNFEFEDVRKLAAELCGRIHPQVLIPIVCSVLEDSTASQDILKIKTCLFSVCTSLTIRGRDSLSHPVMFKIRKTMEKILLWPSLDGDEVSKAQHGCIDCLALMICAELQGPESFKDSYTEKIADVGKKVDSGDAPARNNVLSYVISQLTCDSHETVSTSHLGCGISTLTVPVPLPFRLCMANVLISACQKISDSGKNRFARSALPSLIHSLEMIVQSEIRAACIQVLFSAVYHLKSDVLPYSSKLLKLSMKALREGSERERLAGARLMASLMASEDDEILESISAGLAEANSVLSSICTTDPSQELRQICQKLLSCVTYPWSVPQI</sequence>
<dbReference type="PANTHER" id="PTHR37743">
    <property type="entry name" value="ARM REPEAT SUPERFAMILY PROTEIN"/>
    <property type="match status" value="1"/>
</dbReference>
<accession>A0A8K0GYX4</accession>
<dbReference type="PANTHER" id="PTHR37743:SF1">
    <property type="entry name" value="ARM REPEAT SUPERFAMILY PROTEIN"/>
    <property type="match status" value="1"/>
</dbReference>
<comment type="caution">
    <text evidence="1">The sequence shown here is derived from an EMBL/GenBank/DDBJ whole genome shotgun (WGS) entry which is preliminary data.</text>
</comment>
<dbReference type="InterPro" id="IPR011989">
    <property type="entry name" value="ARM-like"/>
</dbReference>
<name>A0A8K0GYX4_9ROSA</name>
<organism evidence="1 2">
    <name type="scientific">Rhamnella rubrinervis</name>
    <dbReference type="NCBI Taxonomy" id="2594499"/>
    <lineage>
        <taxon>Eukaryota</taxon>
        <taxon>Viridiplantae</taxon>
        <taxon>Streptophyta</taxon>
        <taxon>Embryophyta</taxon>
        <taxon>Tracheophyta</taxon>
        <taxon>Spermatophyta</taxon>
        <taxon>Magnoliopsida</taxon>
        <taxon>eudicotyledons</taxon>
        <taxon>Gunneridae</taxon>
        <taxon>Pentapetalae</taxon>
        <taxon>rosids</taxon>
        <taxon>fabids</taxon>
        <taxon>Rosales</taxon>
        <taxon>Rhamnaceae</taxon>
        <taxon>rhamnoid group</taxon>
        <taxon>Rhamneae</taxon>
        <taxon>Rhamnella</taxon>
    </lineage>
</organism>
<dbReference type="EMBL" id="VOIH02000007">
    <property type="protein sequence ID" value="KAF3442571.1"/>
    <property type="molecule type" value="Genomic_DNA"/>
</dbReference>
<dbReference type="Proteomes" id="UP000796880">
    <property type="component" value="Unassembled WGS sequence"/>
</dbReference>
<gene>
    <name evidence="1" type="ORF">FNV43_RR16487</name>
</gene>
<evidence type="ECO:0008006" key="3">
    <source>
        <dbReference type="Google" id="ProtNLM"/>
    </source>
</evidence>